<feature type="non-terminal residue" evidence="8">
    <location>
        <position position="1"/>
    </location>
</feature>
<name>A0A2W0EMZ4_PSEJE</name>
<protein>
    <submittedName>
        <fullName evidence="8">RND transporter</fullName>
    </submittedName>
</protein>
<dbReference type="GO" id="GO:0005886">
    <property type="term" value="C:plasma membrane"/>
    <property type="evidence" value="ECO:0007669"/>
    <property type="project" value="UniProtKB-SubCell"/>
</dbReference>
<evidence type="ECO:0000256" key="2">
    <source>
        <dbReference type="ARBA" id="ARBA00022475"/>
    </source>
</evidence>
<keyword evidence="5 6" id="KW-0472">Membrane</keyword>
<dbReference type="Pfam" id="PF03176">
    <property type="entry name" value="MMPL"/>
    <property type="match status" value="1"/>
</dbReference>
<gene>
    <name evidence="8" type="ORF">CRX42_30565</name>
</gene>
<dbReference type="InterPro" id="IPR004869">
    <property type="entry name" value="MMPL_dom"/>
</dbReference>
<organism evidence="8 9">
    <name type="scientific">Pseudomonas jessenii</name>
    <dbReference type="NCBI Taxonomy" id="77298"/>
    <lineage>
        <taxon>Bacteria</taxon>
        <taxon>Pseudomonadati</taxon>
        <taxon>Pseudomonadota</taxon>
        <taxon>Gammaproteobacteria</taxon>
        <taxon>Pseudomonadales</taxon>
        <taxon>Pseudomonadaceae</taxon>
        <taxon>Pseudomonas</taxon>
    </lineage>
</organism>
<evidence type="ECO:0000256" key="1">
    <source>
        <dbReference type="ARBA" id="ARBA00004651"/>
    </source>
</evidence>
<accession>A0A2W0EMZ4</accession>
<evidence type="ECO:0000313" key="8">
    <source>
        <dbReference type="EMBL" id="PYY66771.1"/>
    </source>
</evidence>
<dbReference type="EMBL" id="PDLL01000706">
    <property type="protein sequence ID" value="PYY66771.1"/>
    <property type="molecule type" value="Genomic_DNA"/>
</dbReference>
<dbReference type="OrthoDB" id="9803781at2"/>
<evidence type="ECO:0000256" key="3">
    <source>
        <dbReference type="ARBA" id="ARBA00022692"/>
    </source>
</evidence>
<dbReference type="Proteomes" id="UP000247437">
    <property type="component" value="Unassembled WGS sequence"/>
</dbReference>
<keyword evidence="2" id="KW-1003">Cell membrane</keyword>
<feature type="domain" description="Membrane transport protein MMPL" evidence="7">
    <location>
        <begin position="2"/>
        <end position="95"/>
    </location>
</feature>
<feature type="transmembrane region" description="Helical" evidence="6">
    <location>
        <begin position="69"/>
        <end position="97"/>
    </location>
</feature>
<evidence type="ECO:0000259" key="7">
    <source>
        <dbReference type="Pfam" id="PF03176"/>
    </source>
</evidence>
<evidence type="ECO:0000256" key="5">
    <source>
        <dbReference type="ARBA" id="ARBA00023136"/>
    </source>
</evidence>
<comment type="subcellular location">
    <subcellularLocation>
        <location evidence="1">Cell membrane</location>
        <topology evidence="1">Multi-pass membrane protein</topology>
    </subcellularLocation>
</comment>
<dbReference type="RefSeq" id="WP_146242062.1">
    <property type="nucleotide sequence ID" value="NZ_PDLL01000706.1"/>
</dbReference>
<dbReference type="Gene3D" id="1.20.1640.10">
    <property type="entry name" value="Multidrug efflux transporter AcrB transmembrane domain"/>
    <property type="match status" value="1"/>
</dbReference>
<dbReference type="PANTHER" id="PTHR33406:SF10">
    <property type="entry name" value="SSD DOMAIN-CONTAINING PROTEIN"/>
    <property type="match status" value="1"/>
</dbReference>
<proteinExistence type="predicted"/>
<comment type="caution">
    <text evidence="8">The sequence shown here is derived from an EMBL/GenBank/DDBJ whole genome shotgun (WGS) entry which is preliminary data.</text>
</comment>
<feature type="transmembrane region" description="Helical" evidence="6">
    <location>
        <begin position="44"/>
        <end position="63"/>
    </location>
</feature>
<dbReference type="PANTHER" id="PTHR33406">
    <property type="entry name" value="MEMBRANE PROTEIN MJ1562-RELATED"/>
    <property type="match status" value="1"/>
</dbReference>
<evidence type="ECO:0000256" key="4">
    <source>
        <dbReference type="ARBA" id="ARBA00022989"/>
    </source>
</evidence>
<reference evidence="8 9" key="1">
    <citation type="journal article" date="2018" name="Appl. Microbiol. Biotechnol.">
        <title>Characterization of the caprolactam degradation pathway in Pseudomonas jessenii using mass spectrometry-based proteomics.</title>
        <authorList>
            <person name="Otzen M."/>
            <person name="Palacio C."/>
            <person name="Janssen D.B."/>
        </authorList>
    </citation>
    <scope>NUCLEOTIDE SEQUENCE [LARGE SCALE GENOMIC DNA]</scope>
    <source>
        <strain evidence="8 9">GO3</strain>
    </source>
</reference>
<sequence length="102" mass="11134">IALGVGIGVDYGIYLYSRIEGFLHQGLKFQAAFFEALKTTGTSVAFTGITLALGVATWSFSVLKFQADMGLLLVLLFLWNMLGALLLMPALASMLMFNKHTR</sequence>
<keyword evidence="3 6" id="KW-0812">Transmembrane</keyword>
<dbReference type="InterPro" id="IPR050545">
    <property type="entry name" value="Mycobact_MmpL"/>
</dbReference>
<evidence type="ECO:0000256" key="6">
    <source>
        <dbReference type="SAM" id="Phobius"/>
    </source>
</evidence>
<keyword evidence="4 6" id="KW-1133">Transmembrane helix</keyword>
<dbReference type="AlphaFoldDB" id="A0A2W0EMZ4"/>
<evidence type="ECO:0000313" key="9">
    <source>
        <dbReference type="Proteomes" id="UP000247437"/>
    </source>
</evidence>
<dbReference type="SUPFAM" id="SSF82866">
    <property type="entry name" value="Multidrug efflux transporter AcrB transmembrane domain"/>
    <property type="match status" value="1"/>
</dbReference>